<name>A0ABY4IV71_9MICO</name>
<gene>
    <name evidence="2" type="ORF">KV396_14965</name>
</gene>
<keyword evidence="1" id="KW-0472">Membrane</keyword>
<dbReference type="NCBIfam" id="TIGR01167">
    <property type="entry name" value="LPXTG_anchor"/>
    <property type="match status" value="1"/>
</dbReference>
<evidence type="ECO:0000313" key="2">
    <source>
        <dbReference type="EMBL" id="UPL15701.1"/>
    </source>
</evidence>
<keyword evidence="1" id="KW-1133">Transmembrane helix</keyword>
<organism evidence="2 3">
    <name type="scientific">Microbacterium galbinum</name>
    <dbReference type="NCBI Taxonomy" id="2851646"/>
    <lineage>
        <taxon>Bacteria</taxon>
        <taxon>Bacillati</taxon>
        <taxon>Actinomycetota</taxon>
        <taxon>Actinomycetes</taxon>
        <taxon>Micrococcales</taxon>
        <taxon>Microbacteriaceae</taxon>
        <taxon>Microbacterium</taxon>
    </lineage>
</organism>
<keyword evidence="1" id="KW-0812">Transmembrane</keyword>
<dbReference type="RefSeq" id="WP_247956220.1">
    <property type="nucleotide sequence ID" value="NZ_CP078077.1"/>
</dbReference>
<feature type="transmembrane region" description="Helical" evidence="1">
    <location>
        <begin position="31"/>
        <end position="50"/>
    </location>
</feature>
<evidence type="ECO:0000256" key="1">
    <source>
        <dbReference type="SAM" id="Phobius"/>
    </source>
</evidence>
<proteinExistence type="predicted"/>
<evidence type="ECO:0000313" key="3">
    <source>
        <dbReference type="Proteomes" id="UP000831963"/>
    </source>
</evidence>
<sequence length="62" mass="6083">MNDPTTVMPPTPVGSDVAAAHLATTGGDAHVSGGVVAGLVLAIGAALTMIGRRRSEVLSEDA</sequence>
<reference evidence="2 3" key="1">
    <citation type="submission" date="2021-06" db="EMBL/GenBank/DDBJ databases">
        <title>Genome-based taxonomic framework of Microbacterium strains isolated from marine environment, the description of four new species and reclassification of four preexisting species.</title>
        <authorList>
            <person name="Lee S.D."/>
            <person name="Kim S.-M."/>
            <person name="Byeon Y.-S."/>
            <person name="Yang H.L."/>
            <person name="Kim I.S."/>
        </authorList>
    </citation>
    <scope>NUCLEOTIDE SEQUENCE [LARGE SCALE GENOMIC DNA]</scope>
    <source>
        <strain evidence="2 3">SSW1-36</strain>
    </source>
</reference>
<accession>A0ABY4IV71</accession>
<dbReference type="EMBL" id="CP078077">
    <property type="protein sequence ID" value="UPL15701.1"/>
    <property type="molecule type" value="Genomic_DNA"/>
</dbReference>
<protein>
    <submittedName>
        <fullName evidence="2">LPXTG cell wall anchor domain-containing protein</fullName>
    </submittedName>
</protein>
<dbReference type="Proteomes" id="UP000831963">
    <property type="component" value="Chromosome"/>
</dbReference>
<keyword evidence="3" id="KW-1185">Reference proteome</keyword>